<dbReference type="Gene3D" id="3.30.2410.10">
    <property type="entry name" value="Hect, E3 ligase catalytic domain"/>
    <property type="match status" value="2"/>
</dbReference>
<dbReference type="GO" id="GO:0006511">
    <property type="term" value="P:ubiquitin-dependent protein catabolic process"/>
    <property type="evidence" value="ECO:0007669"/>
    <property type="project" value="TreeGrafter"/>
</dbReference>
<evidence type="ECO:0000313" key="15">
    <source>
        <dbReference type="Proteomes" id="UP000507470"/>
    </source>
</evidence>
<feature type="active site" description="Glycyl thioester intermediate" evidence="12">
    <location>
        <position position="299"/>
    </location>
</feature>
<evidence type="ECO:0000256" key="12">
    <source>
        <dbReference type="PROSITE-ProRule" id="PRU00104"/>
    </source>
</evidence>
<keyword evidence="15" id="KW-1185">Reference proteome</keyword>
<keyword evidence="14" id="KW-0012">Acyltransferase</keyword>
<dbReference type="GO" id="GO:0061630">
    <property type="term" value="F:ubiquitin protein ligase activity"/>
    <property type="evidence" value="ECO:0007669"/>
    <property type="project" value="UniProtKB-EC"/>
</dbReference>
<dbReference type="GO" id="GO:0000209">
    <property type="term" value="P:protein polyubiquitination"/>
    <property type="evidence" value="ECO:0007669"/>
    <property type="project" value="TreeGrafter"/>
</dbReference>
<dbReference type="Pfam" id="PF00632">
    <property type="entry name" value="HECT"/>
    <property type="match status" value="2"/>
</dbReference>
<keyword evidence="10" id="KW-0040">ANK repeat</keyword>
<evidence type="ECO:0000256" key="11">
    <source>
        <dbReference type="ARBA" id="ARBA00023136"/>
    </source>
</evidence>
<dbReference type="PROSITE" id="PS50237">
    <property type="entry name" value="HECT"/>
    <property type="match status" value="1"/>
</dbReference>
<evidence type="ECO:0000313" key="14">
    <source>
        <dbReference type="EMBL" id="CAC5366875.1"/>
    </source>
</evidence>
<reference evidence="14 15" key="1">
    <citation type="submission" date="2020-06" db="EMBL/GenBank/DDBJ databases">
        <authorList>
            <person name="Li R."/>
            <person name="Bekaert M."/>
        </authorList>
    </citation>
    <scope>NUCLEOTIDE SEQUENCE [LARGE SCALE GENOMIC DNA]</scope>
    <source>
        <strain evidence="15">wild</strain>
    </source>
</reference>
<evidence type="ECO:0000256" key="8">
    <source>
        <dbReference type="ARBA" id="ARBA00022737"/>
    </source>
</evidence>
<keyword evidence="9 12" id="KW-0833">Ubl conjugation pathway</keyword>
<feature type="domain" description="HECT" evidence="13">
    <location>
        <begin position="1"/>
        <end position="332"/>
    </location>
</feature>
<dbReference type="GO" id="GO:0005634">
    <property type="term" value="C:nucleus"/>
    <property type="evidence" value="ECO:0007669"/>
    <property type="project" value="TreeGrafter"/>
</dbReference>
<evidence type="ECO:0000256" key="9">
    <source>
        <dbReference type="ARBA" id="ARBA00022786"/>
    </source>
</evidence>
<comment type="catalytic activity">
    <reaction evidence="1">
        <text>S-ubiquitinyl-[E2 ubiquitin-conjugating enzyme]-L-cysteine + [acceptor protein]-L-lysine = [E2 ubiquitin-conjugating enzyme]-L-cysteine + N(6)-ubiquitinyl-[acceptor protein]-L-lysine.</text>
        <dbReference type="EC" id="2.3.2.26"/>
    </reaction>
</comment>
<evidence type="ECO:0000256" key="2">
    <source>
        <dbReference type="ARBA" id="ARBA00004308"/>
    </source>
</evidence>
<dbReference type="OrthoDB" id="6114207at2759"/>
<evidence type="ECO:0000256" key="4">
    <source>
        <dbReference type="ARBA" id="ARBA00004906"/>
    </source>
</evidence>
<evidence type="ECO:0000256" key="5">
    <source>
        <dbReference type="ARBA" id="ARBA00012485"/>
    </source>
</evidence>
<evidence type="ECO:0000256" key="10">
    <source>
        <dbReference type="ARBA" id="ARBA00023043"/>
    </source>
</evidence>
<name>A0A6J8AF50_MYTCO</name>
<evidence type="ECO:0000256" key="6">
    <source>
        <dbReference type="ARBA" id="ARBA00022490"/>
    </source>
</evidence>
<keyword evidence="6" id="KW-0963">Cytoplasm</keyword>
<keyword evidence="11" id="KW-0472">Membrane</keyword>
<proteinExistence type="predicted"/>
<dbReference type="InterPro" id="IPR050409">
    <property type="entry name" value="E3_ubiq-protein_ligase"/>
</dbReference>
<dbReference type="GO" id="GO:0007030">
    <property type="term" value="P:Golgi organization"/>
    <property type="evidence" value="ECO:0007669"/>
    <property type="project" value="TreeGrafter"/>
</dbReference>
<dbReference type="EMBL" id="CACVKT020001349">
    <property type="protein sequence ID" value="CAC5366875.1"/>
    <property type="molecule type" value="Genomic_DNA"/>
</dbReference>
<comment type="subcellular location">
    <subcellularLocation>
        <location evidence="3">Cytoplasm</location>
    </subcellularLocation>
    <subcellularLocation>
        <location evidence="2">Endomembrane system</location>
    </subcellularLocation>
</comment>
<dbReference type="Gene3D" id="3.30.2160.10">
    <property type="entry name" value="Hect, E3 ligase catalytic domain"/>
    <property type="match status" value="1"/>
</dbReference>
<dbReference type="InterPro" id="IPR000569">
    <property type="entry name" value="HECT_dom"/>
</dbReference>
<dbReference type="GO" id="GO:0000139">
    <property type="term" value="C:Golgi membrane"/>
    <property type="evidence" value="ECO:0007669"/>
    <property type="project" value="TreeGrafter"/>
</dbReference>
<sequence length="332" mass="37939">MVYSNNWQYISWSTFQPNSNSAINPDHLNYFRFAGQILGLCLYHKQLINVYFTRSFYKHILGIPVNYTDVASIDPDYAKNLQWILDHDIDNLGLDLTFSVETDVFGVMQEVELKPGGSHITVTEENKTEYAQLVTELRMTRAIQPQINSFLSGFHQYIPQSLIQMFDEYELELMMSGIPEIDISDWEKHTEYNGYDRQSPVIKWFWEIVEDFSQENRVLLLQFTTGSSRVPFGGFAKFVGGGGPQHFTIAIVPYKEHTLPTASTCYIVHGKFVGGGGPQHFTIAIVPYKEHTLPTASTCINMLKMPEYKSKTELHNRLMVALQCGNQGYAFA</sequence>
<dbReference type="FunFam" id="3.90.1750.10:FF:000026">
    <property type="entry name" value="E3 ubiquitin-protein ligase HACE1"/>
    <property type="match status" value="1"/>
</dbReference>
<dbReference type="Proteomes" id="UP000507470">
    <property type="component" value="Unassembled WGS sequence"/>
</dbReference>
<dbReference type="SUPFAM" id="SSF56204">
    <property type="entry name" value="Hect, E3 ligase catalytic domain"/>
    <property type="match status" value="2"/>
</dbReference>
<protein>
    <recommendedName>
        <fullName evidence="5">HECT-type E3 ubiquitin transferase</fullName>
        <ecNumber evidence="5">2.3.2.26</ecNumber>
    </recommendedName>
</protein>
<dbReference type="EC" id="2.3.2.26" evidence="5"/>
<dbReference type="SMART" id="SM00119">
    <property type="entry name" value="HECTc"/>
    <property type="match status" value="1"/>
</dbReference>
<evidence type="ECO:0000256" key="1">
    <source>
        <dbReference type="ARBA" id="ARBA00000885"/>
    </source>
</evidence>
<gene>
    <name evidence="14" type="ORF">MCOR_6990</name>
</gene>
<dbReference type="FunFam" id="3.30.2160.10:FF:000001">
    <property type="entry name" value="E3 ubiquitin-protein ligase NEDD4-like"/>
    <property type="match status" value="1"/>
</dbReference>
<evidence type="ECO:0000256" key="3">
    <source>
        <dbReference type="ARBA" id="ARBA00004496"/>
    </source>
</evidence>
<dbReference type="GO" id="GO:0061025">
    <property type="term" value="P:membrane fusion"/>
    <property type="evidence" value="ECO:0007669"/>
    <property type="project" value="TreeGrafter"/>
</dbReference>
<dbReference type="CDD" id="cd00078">
    <property type="entry name" value="HECTc"/>
    <property type="match status" value="1"/>
</dbReference>
<dbReference type="InterPro" id="IPR035983">
    <property type="entry name" value="Hect_E3_ubiquitin_ligase"/>
</dbReference>
<accession>A0A6J8AF50</accession>
<dbReference type="AlphaFoldDB" id="A0A6J8AF50"/>
<keyword evidence="8" id="KW-0677">Repeat</keyword>
<dbReference type="PANTHER" id="PTHR11254:SF363">
    <property type="entry name" value="E3 UBIQUITIN-PROTEIN LIGASE HACE1"/>
    <property type="match status" value="1"/>
</dbReference>
<evidence type="ECO:0000256" key="7">
    <source>
        <dbReference type="ARBA" id="ARBA00022679"/>
    </source>
</evidence>
<evidence type="ECO:0000259" key="13">
    <source>
        <dbReference type="PROSITE" id="PS50237"/>
    </source>
</evidence>
<dbReference type="Gene3D" id="3.90.1750.10">
    <property type="entry name" value="Hect, E3 ligase catalytic domains"/>
    <property type="match status" value="1"/>
</dbReference>
<organism evidence="14 15">
    <name type="scientific">Mytilus coruscus</name>
    <name type="common">Sea mussel</name>
    <dbReference type="NCBI Taxonomy" id="42192"/>
    <lineage>
        <taxon>Eukaryota</taxon>
        <taxon>Metazoa</taxon>
        <taxon>Spiralia</taxon>
        <taxon>Lophotrochozoa</taxon>
        <taxon>Mollusca</taxon>
        <taxon>Bivalvia</taxon>
        <taxon>Autobranchia</taxon>
        <taxon>Pteriomorphia</taxon>
        <taxon>Mytilida</taxon>
        <taxon>Mytiloidea</taxon>
        <taxon>Mytilidae</taxon>
        <taxon>Mytilinae</taxon>
        <taxon>Mytilus</taxon>
    </lineage>
</organism>
<dbReference type="PANTHER" id="PTHR11254">
    <property type="entry name" value="HECT DOMAIN UBIQUITIN-PROTEIN LIGASE"/>
    <property type="match status" value="1"/>
</dbReference>
<keyword evidence="7 14" id="KW-0808">Transferase</keyword>
<comment type="pathway">
    <text evidence="4">Protein modification; protein ubiquitination.</text>
</comment>